<evidence type="ECO:0000256" key="2">
    <source>
        <dbReference type="SAM" id="Phobius"/>
    </source>
</evidence>
<proteinExistence type="predicted"/>
<evidence type="ECO:0000313" key="3">
    <source>
        <dbReference type="EMBL" id="MFC4430450.1"/>
    </source>
</evidence>
<dbReference type="RefSeq" id="WP_344226463.1">
    <property type="nucleotide sequence ID" value="NZ_BAAALH010000001.1"/>
</dbReference>
<name>A0ABV8XY18_9MICC</name>
<gene>
    <name evidence="3" type="ORF">ACFO0K_12285</name>
</gene>
<keyword evidence="2" id="KW-1133">Transmembrane helix</keyword>
<keyword evidence="4" id="KW-1185">Reference proteome</keyword>
<keyword evidence="2" id="KW-0812">Transmembrane</keyword>
<feature type="transmembrane region" description="Helical" evidence="2">
    <location>
        <begin position="84"/>
        <end position="104"/>
    </location>
</feature>
<evidence type="ECO:0000313" key="4">
    <source>
        <dbReference type="Proteomes" id="UP001595965"/>
    </source>
</evidence>
<accession>A0ABV8XY18</accession>
<feature type="region of interest" description="Disordered" evidence="1">
    <location>
        <begin position="1"/>
        <end position="27"/>
    </location>
</feature>
<feature type="region of interest" description="Disordered" evidence="1">
    <location>
        <begin position="253"/>
        <end position="286"/>
    </location>
</feature>
<dbReference type="EMBL" id="JBHSEN010000002">
    <property type="protein sequence ID" value="MFC4430450.1"/>
    <property type="molecule type" value="Genomic_DNA"/>
</dbReference>
<organism evidence="3 4">
    <name type="scientific">Citricoccus alkalitolerans</name>
    <dbReference type="NCBI Taxonomy" id="246603"/>
    <lineage>
        <taxon>Bacteria</taxon>
        <taxon>Bacillati</taxon>
        <taxon>Actinomycetota</taxon>
        <taxon>Actinomycetes</taxon>
        <taxon>Micrococcales</taxon>
        <taxon>Micrococcaceae</taxon>
        <taxon>Citricoccus</taxon>
    </lineage>
</organism>
<comment type="caution">
    <text evidence="3">The sequence shown here is derived from an EMBL/GenBank/DDBJ whole genome shotgun (WGS) entry which is preliminary data.</text>
</comment>
<sequence length="286" mass="30275">MQKTRAPGHPEAPEAHGMPEAHSGARGGDSRPWWRPALWCLLAAGLVLVILSAVMPLVLGAGAVDRTSPVRVFFDVAGERNLPTWWNAGLLLVAGALSLSVGLLRRPTRLDGRGGWAAWSGLGALLALMSLDEFTGIHERLDGLWRRLVGDNPLPAFEWLMLGVPVAGAVVVFLWLCARVLPAPSMALYVLGIVVFFLGALGAEAVVVAAGVPLDSWAYVASYHVEELLEFTGSALLVVAPLASFRLASGAKADAQTSGPSSGLELTWHAGRRRGSEPTRPASAMR</sequence>
<feature type="transmembrane region" description="Helical" evidence="2">
    <location>
        <begin position="157"/>
        <end position="176"/>
    </location>
</feature>
<protein>
    <submittedName>
        <fullName evidence="3">Uncharacterized protein</fullName>
    </submittedName>
</protein>
<feature type="transmembrane region" description="Helical" evidence="2">
    <location>
        <begin position="188"/>
        <end position="211"/>
    </location>
</feature>
<reference evidence="4" key="1">
    <citation type="journal article" date="2019" name="Int. J. Syst. Evol. Microbiol.">
        <title>The Global Catalogue of Microorganisms (GCM) 10K type strain sequencing project: providing services to taxonomists for standard genome sequencing and annotation.</title>
        <authorList>
            <consortium name="The Broad Institute Genomics Platform"/>
            <consortium name="The Broad Institute Genome Sequencing Center for Infectious Disease"/>
            <person name="Wu L."/>
            <person name="Ma J."/>
        </authorList>
    </citation>
    <scope>NUCLEOTIDE SEQUENCE [LARGE SCALE GENOMIC DNA]</scope>
    <source>
        <strain evidence="4">CGMCC 1.12125</strain>
    </source>
</reference>
<feature type="transmembrane region" description="Helical" evidence="2">
    <location>
        <begin position="38"/>
        <end position="64"/>
    </location>
</feature>
<keyword evidence="2" id="KW-0472">Membrane</keyword>
<evidence type="ECO:0000256" key="1">
    <source>
        <dbReference type="SAM" id="MobiDB-lite"/>
    </source>
</evidence>
<dbReference type="Proteomes" id="UP001595965">
    <property type="component" value="Unassembled WGS sequence"/>
</dbReference>
<feature type="transmembrane region" description="Helical" evidence="2">
    <location>
        <begin position="116"/>
        <end position="137"/>
    </location>
</feature>
<feature type="transmembrane region" description="Helical" evidence="2">
    <location>
        <begin position="231"/>
        <end position="248"/>
    </location>
</feature>